<dbReference type="PROSITE" id="PS51257">
    <property type="entry name" value="PROKAR_LIPOPROTEIN"/>
    <property type="match status" value="1"/>
</dbReference>
<dbReference type="Proteomes" id="UP000228758">
    <property type="component" value="Unassembled WGS sequence"/>
</dbReference>
<keyword evidence="2" id="KW-1185">Reference proteome</keyword>
<gene>
    <name evidence="1" type="ORF">CLV46_3291</name>
</gene>
<dbReference type="Gene3D" id="2.130.10.10">
    <property type="entry name" value="YVTN repeat-like/Quinoprotein amine dehydrogenase"/>
    <property type="match status" value="2"/>
</dbReference>
<name>A0A2M9CP65_9MICO</name>
<organism evidence="1 2">
    <name type="scientific">Diaminobutyricimonas aerilata</name>
    <dbReference type="NCBI Taxonomy" id="1162967"/>
    <lineage>
        <taxon>Bacteria</taxon>
        <taxon>Bacillati</taxon>
        <taxon>Actinomycetota</taxon>
        <taxon>Actinomycetes</taxon>
        <taxon>Micrococcales</taxon>
        <taxon>Microbacteriaceae</taxon>
        <taxon>Diaminobutyricimonas</taxon>
    </lineage>
</organism>
<dbReference type="InterPro" id="IPR015943">
    <property type="entry name" value="WD40/YVTN_repeat-like_dom_sf"/>
</dbReference>
<protein>
    <submittedName>
        <fullName evidence="1">Putative pyrroloquinoline-quinone binding quinoprotein</fullName>
    </submittedName>
</protein>
<dbReference type="InterPro" id="IPR011047">
    <property type="entry name" value="Quinoprotein_ADH-like_sf"/>
</dbReference>
<accession>A0A2M9CP65</accession>
<evidence type="ECO:0000313" key="1">
    <source>
        <dbReference type="EMBL" id="PJJ73695.1"/>
    </source>
</evidence>
<dbReference type="EMBL" id="PGFF01000001">
    <property type="protein sequence ID" value="PJJ73695.1"/>
    <property type="molecule type" value="Genomic_DNA"/>
</dbReference>
<proteinExistence type="predicted"/>
<dbReference type="AlphaFoldDB" id="A0A2M9CP65"/>
<evidence type="ECO:0000313" key="2">
    <source>
        <dbReference type="Proteomes" id="UP000228758"/>
    </source>
</evidence>
<reference evidence="1 2" key="1">
    <citation type="submission" date="2017-11" db="EMBL/GenBank/DDBJ databases">
        <title>Genomic Encyclopedia of Archaeal and Bacterial Type Strains, Phase II (KMG-II): From Individual Species to Whole Genera.</title>
        <authorList>
            <person name="Goeker M."/>
        </authorList>
    </citation>
    <scope>NUCLEOTIDE SEQUENCE [LARGE SCALE GENOMIC DNA]</scope>
    <source>
        <strain evidence="1 2">DSM 27393</strain>
    </source>
</reference>
<dbReference type="SUPFAM" id="SSF50998">
    <property type="entry name" value="Quinoprotein alcohol dehydrogenase-like"/>
    <property type="match status" value="1"/>
</dbReference>
<comment type="caution">
    <text evidence="1">The sequence shown here is derived from an EMBL/GenBank/DDBJ whole genome shotgun (WGS) entry which is preliminary data.</text>
</comment>
<sequence>MPGGRGAFIAGGLFVALLVITGCTAAGPEATAPQSPPTLEAGNLEVVGQREPGEESEELAADVVPGVTIGKKWIAAVTMPEGTVSVYDRNSLEQAWEAENTNSWGPCGAPKFVSDDLIAVLESFPDDFGCRRMVIYDARTGEVVRQNDFVSGTFGTTTTYKEIIGAERIDGRLWFATEDAVGYIDPEDGSPVSVLDGAELGVVSSEDPGWASIFRLAADPERNLLVTALLHHGSDELLTDYYGIQVDGTSATVSWSLGEDIDQGAGLDVEGLDTSSIGIFVRDQKPGAIVAVNRVNGAPRVVGQLDSQTGAIRAALAPDLHLDVQDNPVTGYNLYEVIGDTLFTAAAEAPDENKTILAAYDLESGEELWRLTPELPNDDAEIADISRGTDGELYVTTADIYEGAATLSRIDLGSGKPRERWDIPEGVLLEAAMSVQVVDDTVLIAYVGDIPASVPVPALTFLRIGDETEG</sequence>